<feature type="transmembrane region" description="Helical" evidence="1">
    <location>
        <begin position="12"/>
        <end position="32"/>
    </location>
</feature>
<dbReference type="Proteomes" id="UP001477672">
    <property type="component" value="Unassembled WGS sequence"/>
</dbReference>
<feature type="transmembrane region" description="Helical" evidence="1">
    <location>
        <begin position="67"/>
        <end position="87"/>
    </location>
</feature>
<gene>
    <name evidence="2" type="ORF">WMO24_13590</name>
</gene>
<evidence type="ECO:0000313" key="3">
    <source>
        <dbReference type="Proteomes" id="UP001477672"/>
    </source>
</evidence>
<feature type="transmembrane region" description="Helical" evidence="1">
    <location>
        <begin position="107"/>
        <end position="128"/>
    </location>
</feature>
<keyword evidence="3" id="KW-1185">Reference proteome</keyword>
<reference evidence="2 3" key="1">
    <citation type="submission" date="2024-03" db="EMBL/GenBank/DDBJ databases">
        <title>Human intestinal bacterial collection.</title>
        <authorList>
            <person name="Pauvert C."/>
            <person name="Hitch T.C.A."/>
            <person name="Clavel T."/>
        </authorList>
    </citation>
    <scope>NUCLEOTIDE SEQUENCE [LARGE SCALE GENOMIC DNA]</scope>
    <source>
        <strain evidence="2 3">CLA-JM-H11</strain>
    </source>
</reference>
<proteinExistence type="predicted"/>
<keyword evidence="1" id="KW-0812">Transmembrane</keyword>
<comment type="caution">
    <text evidence="2">The sequence shown here is derived from an EMBL/GenBank/DDBJ whole genome shotgun (WGS) entry which is preliminary data.</text>
</comment>
<protein>
    <submittedName>
        <fullName evidence="2">Uncharacterized protein</fullName>
    </submittedName>
</protein>
<keyword evidence="1" id="KW-0472">Membrane</keyword>
<feature type="transmembrane region" description="Helical" evidence="1">
    <location>
        <begin position="135"/>
        <end position="153"/>
    </location>
</feature>
<sequence length="161" mass="16753">MNPRLNVTQKTYYALGVLASVLNLAGGALYLAGIYAALLFNIASFLAGAMMLMTGACAGVKSLTGRLSLLAAALVVFSLMGGVPAKLGGALAWPCFAAPYWKKGEPLHTMVFLTFLAGGVQLVFSFVALPAALKACLAVVFAAVQLVLAYLLYCDQRDNAA</sequence>
<accession>A0ABV1GHX5</accession>
<keyword evidence="1" id="KW-1133">Transmembrane helix</keyword>
<evidence type="ECO:0000313" key="2">
    <source>
        <dbReference type="EMBL" id="MEQ2521451.1"/>
    </source>
</evidence>
<evidence type="ECO:0000256" key="1">
    <source>
        <dbReference type="SAM" id="Phobius"/>
    </source>
</evidence>
<feature type="transmembrane region" description="Helical" evidence="1">
    <location>
        <begin position="38"/>
        <end position="60"/>
    </location>
</feature>
<name>A0ABV1GHX5_9FIRM</name>
<dbReference type="EMBL" id="JBBMFA010000109">
    <property type="protein sequence ID" value="MEQ2521451.1"/>
    <property type="molecule type" value="Genomic_DNA"/>
</dbReference>
<dbReference type="RefSeq" id="WP_349216900.1">
    <property type="nucleotide sequence ID" value="NZ_JBBMFA010000109.1"/>
</dbReference>
<organism evidence="2 3">
    <name type="scientific">Ruthenibacterium intestinale</name>
    <dbReference type="NCBI Taxonomy" id="3133163"/>
    <lineage>
        <taxon>Bacteria</taxon>
        <taxon>Bacillati</taxon>
        <taxon>Bacillota</taxon>
        <taxon>Clostridia</taxon>
        <taxon>Eubacteriales</taxon>
        <taxon>Oscillospiraceae</taxon>
        <taxon>Ruthenibacterium</taxon>
    </lineage>
</organism>